<dbReference type="GO" id="GO:0016757">
    <property type="term" value="F:glycosyltransferase activity"/>
    <property type="evidence" value="ECO:0007669"/>
    <property type="project" value="InterPro"/>
</dbReference>
<dbReference type="SUPFAM" id="SSF53756">
    <property type="entry name" value="UDP-Glycosyltransferase/glycogen phosphorylase"/>
    <property type="match status" value="1"/>
</dbReference>
<comment type="caution">
    <text evidence="3">The sequence shown here is derived from an EMBL/GenBank/DDBJ whole genome shotgun (WGS) entry which is preliminary data.</text>
</comment>
<dbReference type="RefSeq" id="WP_281753111.1">
    <property type="nucleotide sequence ID" value="NZ_BRVP01000006.1"/>
</dbReference>
<dbReference type="Pfam" id="PF13439">
    <property type="entry name" value="Glyco_transf_4"/>
    <property type="match status" value="1"/>
</dbReference>
<gene>
    <name evidence="3" type="ORF">NBRC110019_10970</name>
</gene>
<feature type="domain" description="Glycosyltransferase subfamily 4-like N-terminal" evidence="2">
    <location>
        <begin position="12"/>
        <end position="162"/>
    </location>
</feature>
<evidence type="ECO:0000259" key="1">
    <source>
        <dbReference type="Pfam" id="PF00534"/>
    </source>
</evidence>
<evidence type="ECO:0000313" key="3">
    <source>
        <dbReference type="EMBL" id="GLB52058.1"/>
    </source>
</evidence>
<dbReference type="InterPro" id="IPR001296">
    <property type="entry name" value="Glyco_trans_1"/>
</dbReference>
<dbReference type="Gene3D" id="3.40.50.2000">
    <property type="entry name" value="Glycogen Phosphorylase B"/>
    <property type="match status" value="2"/>
</dbReference>
<reference evidence="3" key="1">
    <citation type="submission" date="2022-07" db="EMBL/GenBank/DDBJ databases">
        <title>Taxonomy of Novel Oxalotrophic and Methylotrophic Bacteria.</title>
        <authorList>
            <person name="Sahin N."/>
            <person name="Tani A."/>
        </authorList>
    </citation>
    <scope>NUCLEOTIDE SEQUENCE</scope>
    <source>
        <strain evidence="3">AM327</strain>
    </source>
</reference>
<sequence>MRSVQLIDSLEPGGAERMAVNIANGFANKGAFSGLVTTRKEGALLDTVSNTVDYLFLERVKVLDLKSILLFRTYIKRNKVEVVHAHSSSFFIAVLTKLTFCRFKIVWHDHYGKSDFLSERSSRVFTLCKSLINSVVVVNKKLADWNRDVVGFKKIEMIPNFVTAVDTDAVTRLKGTVSKRIICLANYRPQKDHLNLIKAFSLVLKQYTDWTLHLVGKDFNDAYSLQINALIEELNLRKSIFLYGSVQDTGHVLSQATIGVLASESEGLPLALLEYGLMSLPVVVTNVGECGNVITHEKNGLLVPSGNADALAKALSFLIQNEDVRLQYGTVFSQHVMKNHGIVGYLERLEKVYEQA</sequence>
<keyword evidence="3" id="KW-0808">Transferase</keyword>
<dbReference type="Proteomes" id="UP001143545">
    <property type="component" value="Unassembled WGS sequence"/>
</dbReference>
<feature type="domain" description="Glycosyl transferase family 1" evidence="1">
    <location>
        <begin position="178"/>
        <end position="328"/>
    </location>
</feature>
<proteinExistence type="predicted"/>
<name>A0A9W6EVW1_9FLAO</name>
<dbReference type="PANTHER" id="PTHR12526:SF630">
    <property type="entry name" value="GLYCOSYLTRANSFERASE"/>
    <property type="match status" value="1"/>
</dbReference>
<dbReference type="AlphaFoldDB" id="A0A9W6EVW1"/>
<keyword evidence="4" id="KW-1185">Reference proteome</keyword>
<dbReference type="InterPro" id="IPR028098">
    <property type="entry name" value="Glyco_trans_4-like_N"/>
</dbReference>
<protein>
    <submittedName>
        <fullName evidence="3">Glycosyl transferase</fullName>
    </submittedName>
</protein>
<dbReference type="EMBL" id="BRVP01000006">
    <property type="protein sequence ID" value="GLB52058.1"/>
    <property type="molecule type" value="Genomic_DNA"/>
</dbReference>
<dbReference type="PANTHER" id="PTHR12526">
    <property type="entry name" value="GLYCOSYLTRANSFERASE"/>
    <property type="match status" value="1"/>
</dbReference>
<organism evidence="3 4">
    <name type="scientific">Neptunitalea chrysea</name>
    <dbReference type="NCBI Taxonomy" id="1647581"/>
    <lineage>
        <taxon>Bacteria</taxon>
        <taxon>Pseudomonadati</taxon>
        <taxon>Bacteroidota</taxon>
        <taxon>Flavobacteriia</taxon>
        <taxon>Flavobacteriales</taxon>
        <taxon>Flavobacteriaceae</taxon>
        <taxon>Neptunitalea</taxon>
    </lineage>
</organism>
<evidence type="ECO:0000259" key="2">
    <source>
        <dbReference type="Pfam" id="PF13439"/>
    </source>
</evidence>
<evidence type="ECO:0000313" key="4">
    <source>
        <dbReference type="Proteomes" id="UP001143545"/>
    </source>
</evidence>
<dbReference type="Pfam" id="PF00534">
    <property type="entry name" value="Glycos_transf_1"/>
    <property type="match status" value="1"/>
</dbReference>
<accession>A0A9W6EVW1</accession>